<dbReference type="GO" id="GO:0033754">
    <property type="term" value="F:indoleamine 2,3-dioxygenase activity"/>
    <property type="evidence" value="ECO:0007669"/>
    <property type="project" value="TreeGrafter"/>
</dbReference>
<dbReference type="EMBL" id="CP029190">
    <property type="protein sequence ID" value="QES47515.1"/>
    <property type="molecule type" value="Genomic_DNA"/>
</dbReference>
<sequence length="679" mass="74008">MGHENLGPLSGAAGFTPATPPLEELPPSHAVWDELARELPELYTGLGLRERLETTPRLSAEPDALPDRHLQRAATVLGILVHAYHRVEPRHGTPTPDSVLVPWQRICERLGRKSSFLSYLDLIVCNWRLLHPDSPRPLLVEETRLLVPTVGTDEEQFFYLTQLEMLSRGAPLVSAAAHAGEAVARGDAEALAGELALMADCVAAITRKGLPKIEPRTGKRFHVDPVVWAKTVAPLAVPLVEHGIGPSGTASPMFHLLDSVIGRTRYRSFIGDEAQRLRDNYPRFWREFIQSVAGLDIASFAGAAGHPPLAEALADLRRVYAGGNGLLGRHRLKVSGYLNTSYRVGRDVTISGFPAAARVGEELAASRAERPVEEPAAAPPGPAPSRRAPGAPAAPAAPPRTVTPSELLRHPQGAEREWLSADDAVYDVTDFLRRHPGGRAPVASYLGTDAGWIFRHLGHDKDPTVRVALRTLRVGRLRRPAHLLSDPGSPELRTPLITAYNTWLTWAVELTQRANALTTDLSIRDSRTTMTSKAGDLTPYTLQFAIEAHERFQARTYADVLGPCLTELHGTALGPDPEPHDAPVASAAHLYRALEHARVQTRPSHLAEVETLRQAVVAVDRRFLDTVRTTLVDALQALESRPALTPPGLSALLLTHLSTVHRAARSYRSALAGLFPQQR</sequence>
<dbReference type="InterPro" id="IPR000898">
    <property type="entry name" value="Indolamine_dOase"/>
</dbReference>
<dbReference type="SUPFAM" id="SSF140959">
    <property type="entry name" value="Indolic compounds 2,3-dioxygenase-like"/>
    <property type="match status" value="1"/>
</dbReference>
<dbReference type="Gene3D" id="3.10.120.10">
    <property type="entry name" value="Cytochrome b5-like heme/steroid binding domain"/>
    <property type="match status" value="1"/>
</dbReference>
<dbReference type="GO" id="GO:0005737">
    <property type="term" value="C:cytoplasm"/>
    <property type="evidence" value="ECO:0007669"/>
    <property type="project" value="TreeGrafter"/>
</dbReference>
<dbReference type="Pfam" id="PF01231">
    <property type="entry name" value="IDO"/>
    <property type="match status" value="1"/>
</dbReference>
<dbReference type="InterPro" id="IPR036400">
    <property type="entry name" value="Cyt_B5-like_heme/steroid_sf"/>
</dbReference>
<reference evidence="6 7" key="1">
    <citation type="submission" date="2018-05" db="EMBL/GenBank/DDBJ databases">
        <title>Streptomyces venezuelae.</title>
        <authorList>
            <person name="Kim W."/>
            <person name="Lee N."/>
            <person name="Cho B.-K."/>
        </authorList>
    </citation>
    <scope>NUCLEOTIDE SEQUENCE [LARGE SCALE GENOMIC DNA]</scope>
    <source>
        <strain evidence="6 7">ATCC 21782</strain>
    </source>
</reference>
<evidence type="ECO:0000256" key="2">
    <source>
        <dbReference type="ARBA" id="ARBA00022723"/>
    </source>
</evidence>
<dbReference type="Pfam" id="PF00173">
    <property type="entry name" value="Cyt-b5"/>
    <property type="match status" value="1"/>
</dbReference>
<evidence type="ECO:0000313" key="6">
    <source>
        <dbReference type="EMBL" id="QES47515.1"/>
    </source>
</evidence>
<feature type="region of interest" description="Disordered" evidence="4">
    <location>
        <begin position="364"/>
        <end position="405"/>
    </location>
</feature>
<dbReference type="PROSITE" id="PS50255">
    <property type="entry name" value="CYTOCHROME_B5_2"/>
    <property type="match status" value="1"/>
</dbReference>
<dbReference type="InterPro" id="IPR037217">
    <property type="entry name" value="Trp/Indoleamine_2_3_dOase-like"/>
</dbReference>
<proteinExistence type="predicted"/>
<dbReference type="GO" id="GO:0046872">
    <property type="term" value="F:metal ion binding"/>
    <property type="evidence" value="ECO:0007669"/>
    <property type="project" value="UniProtKB-KW"/>
</dbReference>
<dbReference type="SMART" id="SM01117">
    <property type="entry name" value="Cyt-b5"/>
    <property type="match status" value="1"/>
</dbReference>
<gene>
    <name evidence="6" type="ORF">DEJ50_06420</name>
</gene>
<feature type="compositionally biased region" description="Low complexity" evidence="4">
    <location>
        <begin position="384"/>
        <end position="404"/>
    </location>
</feature>
<dbReference type="RefSeq" id="WP_150206624.1">
    <property type="nucleotide sequence ID" value="NZ_CP029190.1"/>
</dbReference>
<dbReference type="GO" id="GO:0020037">
    <property type="term" value="F:heme binding"/>
    <property type="evidence" value="ECO:0007669"/>
    <property type="project" value="InterPro"/>
</dbReference>
<evidence type="ECO:0000256" key="3">
    <source>
        <dbReference type="ARBA" id="ARBA00023004"/>
    </source>
</evidence>
<feature type="region of interest" description="Disordered" evidence="4">
    <location>
        <begin position="1"/>
        <end position="26"/>
    </location>
</feature>
<dbReference type="PANTHER" id="PTHR28657:SF5">
    <property type="entry name" value="INDOLEAMINE 2,3-DIOXYGENASE"/>
    <property type="match status" value="1"/>
</dbReference>
<dbReference type="Gene3D" id="1.20.58.480">
    <property type="match status" value="1"/>
</dbReference>
<feature type="domain" description="Cytochrome b5 heme-binding" evidence="5">
    <location>
        <begin position="399"/>
        <end position="478"/>
    </location>
</feature>
<accession>A0A5P2CXC7</accession>
<dbReference type="OrthoDB" id="151099at2"/>
<name>A0A5P2CXC7_STRVZ</name>
<evidence type="ECO:0000259" key="5">
    <source>
        <dbReference type="PROSITE" id="PS50255"/>
    </source>
</evidence>
<dbReference type="PANTHER" id="PTHR28657">
    <property type="entry name" value="INDOLEAMINE 2,3-DIOXYGENASE"/>
    <property type="match status" value="1"/>
</dbReference>
<keyword evidence="3" id="KW-0408">Iron</keyword>
<dbReference type="PROSITE" id="PS00191">
    <property type="entry name" value="CYTOCHROME_B5_1"/>
    <property type="match status" value="1"/>
</dbReference>
<dbReference type="Proteomes" id="UP000325211">
    <property type="component" value="Chromosome"/>
</dbReference>
<evidence type="ECO:0000313" key="7">
    <source>
        <dbReference type="Proteomes" id="UP000325211"/>
    </source>
</evidence>
<keyword evidence="2" id="KW-0479">Metal-binding</keyword>
<dbReference type="AlphaFoldDB" id="A0A5P2CXC7"/>
<evidence type="ECO:0000256" key="4">
    <source>
        <dbReference type="SAM" id="MobiDB-lite"/>
    </source>
</evidence>
<dbReference type="GO" id="GO:0019441">
    <property type="term" value="P:L-tryptophan catabolic process to kynurenine"/>
    <property type="evidence" value="ECO:0007669"/>
    <property type="project" value="InterPro"/>
</dbReference>
<dbReference type="InterPro" id="IPR001199">
    <property type="entry name" value="Cyt_B5-like_heme/steroid-bd"/>
</dbReference>
<dbReference type="InterPro" id="IPR018506">
    <property type="entry name" value="Cyt_B5_heme-BS"/>
</dbReference>
<dbReference type="SUPFAM" id="SSF55856">
    <property type="entry name" value="Cytochrome b5-like heme/steroid binding domain"/>
    <property type="match status" value="1"/>
</dbReference>
<evidence type="ECO:0000256" key="1">
    <source>
        <dbReference type="ARBA" id="ARBA00022617"/>
    </source>
</evidence>
<organism evidence="6 7">
    <name type="scientific">Streptomyces venezuelae</name>
    <dbReference type="NCBI Taxonomy" id="54571"/>
    <lineage>
        <taxon>Bacteria</taxon>
        <taxon>Bacillati</taxon>
        <taxon>Actinomycetota</taxon>
        <taxon>Actinomycetes</taxon>
        <taxon>Kitasatosporales</taxon>
        <taxon>Streptomycetaceae</taxon>
        <taxon>Streptomyces</taxon>
    </lineage>
</organism>
<keyword evidence="1" id="KW-0349">Heme</keyword>
<protein>
    <recommendedName>
        <fullName evidence="5">Cytochrome b5 heme-binding domain-containing protein</fullName>
    </recommendedName>
</protein>